<keyword evidence="1" id="KW-0812">Transmembrane</keyword>
<gene>
    <name evidence="2" type="ORF">LCGC14_2831960</name>
</gene>
<keyword evidence="1" id="KW-1133">Transmembrane helix</keyword>
<feature type="transmembrane region" description="Helical" evidence="1">
    <location>
        <begin position="96"/>
        <end position="116"/>
    </location>
</feature>
<keyword evidence="1" id="KW-0472">Membrane</keyword>
<name>A0A0F9AM75_9ZZZZ</name>
<feature type="non-terminal residue" evidence="2">
    <location>
        <position position="1"/>
    </location>
</feature>
<protein>
    <submittedName>
        <fullName evidence="2">Uncharacterized protein</fullName>
    </submittedName>
</protein>
<proteinExistence type="predicted"/>
<evidence type="ECO:0000313" key="2">
    <source>
        <dbReference type="EMBL" id="KKK79589.1"/>
    </source>
</evidence>
<evidence type="ECO:0000256" key="1">
    <source>
        <dbReference type="SAM" id="Phobius"/>
    </source>
</evidence>
<organism evidence="2">
    <name type="scientific">marine sediment metagenome</name>
    <dbReference type="NCBI Taxonomy" id="412755"/>
    <lineage>
        <taxon>unclassified sequences</taxon>
        <taxon>metagenomes</taxon>
        <taxon>ecological metagenomes</taxon>
    </lineage>
</organism>
<comment type="caution">
    <text evidence="2">The sequence shown here is derived from an EMBL/GenBank/DDBJ whole genome shotgun (WGS) entry which is preliminary data.</text>
</comment>
<accession>A0A0F9AM75</accession>
<dbReference type="EMBL" id="LAZR01053958">
    <property type="protein sequence ID" value="KKK79589.1"/>
    <property type="molecule type" value="Genomic_DNA"/>
</dbReference>
<reference evidence="2" key="1">
    <citation type="journal article" date="2015" name="Nature">
        <title>Complex archaea that bridge the gap between prokaryotes and eukaryotes.</title>
        <authorList>
            <person name="Spang A."/>
            <person name="Saw J.H."/>
            <person name="Jorgensen S.L."/>
            <person name="Zaremba-Niedzwiedzka K."/>
            <person name="Martijn J."/>
            <person name="Lind A.E."/>
            <person name="van Eijk R."/>
            <person name="Schleper C."/>
            <person name="Guy L."/>
            <person name="Ettema T.J."/>
        </authorList>
    </citation>
    <scope>NUCLEOTIDE SEQUENCE</scope>
</reference>
<dbReference type="AlphaFoldDB" id="A0A0F9AM75"/>
<sequence>EVFLSCAKHDSALALILDDLAVVISLALQYGIPPASLAKSMGRLPAGPLDPGALDQPDSQGSRLPASVVGAVLDLLCEAGPIGGPIMPRPIRGPNMSLDAVTVIVVWVLLLMAFGVL</sequence>